<accession>A0A3S0Q3T0</accession>
<protein>
    <submittedName>
        <fullName evidence="1">Uncharacterized protein</fullName>
    </submittedName>
</protein>
<organism evidence="1 2">
    <name type="scientific">Chryseobacterium arthrosphaerae</name>
    <dbReference type="NCBI Taxonomy" id="651561"/>
    <lineage>
        <taxon>Bacteria</taxon>
        <taxon>Pseudomonadati</taxon>
        <taxon>Bacteroidota</taxon>
        <taxon>Flavobacteriia</taxon>
        <taxon>Flavobacteriales</taxon>
        <taxon>Weeksellaceae</taxon>
        <taxon>Chryseobacterium group</taxon>
        <taxon>Chryseobacterium</taxon>
    </lineage>
</organism>
<evidence type="ECO:0000313" key="1">
    <source>
        <dbReference type="EMBL" id="RTZ45913.1"/>
    </source>
</evidence>
<name>A0A3S0Q3T0_9FLAO</name>
<reference evidence="1 2" key="1">
    <citation type="submission" date="2018-12" db="EMBL/GenBank/DDBJ databases">
        <title>Draft Genome Sequence of Chryseobacterium arthrosphaerae strain ED882-96 Isolated from the Blood of a Patient with Liver Cirrhosis in Taiwan.</title>
        <authorList>
            <person name="Lin J.-N."/>
            <person name="Lai C.-H."/>
            <person name="Yang C.-H."/>
            <person name="Huang Y.-H."/>
        </authorList>
    </citation>
    <scope>NUCLEOTIDE SEQUENCE [LARGE SCALE GENOMIC DNA]</scope>
    <source>
        <strain evidence="1 2">ED882-96</strain>
    </source>
</reference>
<evidence type="ECO:0000313" key="2">
    <source>
        <dbReference type="Proteomes" id="UP000276953"/>
    </source>
</evidence>
<dbReference type="EMBL" id="RYFC01000003">
    <property type="protein sequence ID" value="RTZ45913.1"/>
    <property type="molecule type" value="Genomic_DNA"/>
</dbReference>
<dbReference type="AlphaFoldDB" id="A0A3S0Q3T0"/>
<comment type="caution">
    <text evidence="1">The sequence shown here is derived from an EMBL/GenBank/DDBJ whole genome shotgun (WGS) entry which is preliminary data.</text>
</comment>
<sequence>MIYMDQRLRKSAKSADYHLDTMLQDIEELRQHLKLKKYFCLPTHWGIIAVNYAKNILSIPKDSSSPMSPSFPE</sequence>
<dbReference type="Proteomes" id="UP000276953">
    <property type="component" value="Unassembled WGS sequence"/>
</dbReference>
<proteinExistence type="predicted"/>
<gene>
    <name evidence="1" type="ORF">EJ377_14490</name>
</gene>